<evidence type="ECO:0000313" key="2">
    <source>
        <dbReference type="EMBL" id="KNZ52611.1"/>
    </source>
</evidence>
<proteinExistence type="predicted"/>
<name>A0A0L6UVN2_9BASI</name>
<keyword evidence="3" id="KW-1185">Reference proteome</keyword>
<protein>
    <submittedName>
        <fullName evidence="2">Uncharacterized protein</fullName>
    </submittedName>
</protein>
<evidence type="ECO:0000313" key="3">
    <source>
        <dbReference type="Proteomes" id="UP000037035"/>
    </source>
</evidence>
<dbReference type="EMBL" id="LAVV01008504">
    <property type="protein sequence ID" value="KNZ52611.1"/>
    <property type="molecule type" value="Genomic_DNA"/>
</dbReference>
<dbReference type="AlphaFoldDB" id="A0A0L6UVN2"/>
<feature type="transmembrane region" description="Helical" evidence="1">
    <location>
        <begin position="485"/>
        <end position="507"/>
    </location>
</feature>
<comment type="caution">
    <text evidence="2">The sequence shown here is derived from an EMBL/GenBank/DDBJ whole genome shotgun (WGS) entry which is preliminary data.</text>
</comment>
<keyword evidence="1" id="KW-0812">Transmembrane</keyword>
<sequence length="555" mass="63236">MTCTQSSTVSHVTMSQTSCRYLLINSTPNVNTSSLDLQVITTSNTTVIPPVSVPNCENSITCIYLNVLAHSLCSLHRDCASLLEKGWSKNRTFLGLSASQFQAENETFLFHLEQFEIGWPPTSHTFSDEASPGHKKINSDPLCASQNSAPSPFWERLSNQNFLTCHYHHNLADWVPLENFGHQFHLLTPGALKIQFYPTFSQFPGLSTILMDIWNANYQAQDFLKKLSMGKLRVLFCGVQVIFEILNILPLINDRNKNCCMPNYNSTPPPSPHSSNSHTLSLLISTPQKPPDSATPAFSFFLKPPNSQTPNLFLATQPNPPLKPPNDHLPFAPLCPSEDTFLSAATADTCCCCFAYKDSTVVYRKMSKYKIMVPDYIIQFPQQSQDCESLYKILLFWSYGLRNIMCCMIMFYPLLLANFLMPWGKLENFPSIIFLDLELLFLNSKTDGRLSIGFLFISLTNWDISIFIKTYCFQNKFELGKNQFFWMRGLIQIFRTTFIQLAQIMVFKIRHFQQRFMYFYRSIQKYIISPKQITGPKATGTQAKVAGIHVSFCCD</sequence>
<feature type="transmembrane region" description="Helical" evidence="1">
    <location>
        <begin position="399"/>
        <end position="421"/>
    </location>
</feature>
<dbReference type="Proteomes" id="UP000037035">
    <property type="component" value="Unassembled WGS sequence"/>
</dbReference>
<dbReference type="VEuPathDB" id="FungiDB:VP01_3501g3"/>
<evidence type="ECO:0000256" key="1">
    <source>
        <dbReference type="SAM" id="Phobius"/>
    </source>
</evidence>
<organism evidence="2 3">
    <name type="scientific">Puccinia sorghi</name>
    <dbReference type="NCBI Taxonomy" id="27349"/>
    <lineage>
        <taxon>Eukaryota</taxon>
        <taxon>Fungi</taxon>
        <taxon>Dikarya</taxon>
        <taxon>Basidiomycota</taxon>
        <taxon>Pucciniomycotina</taxon>
        <taxon>Pucciniomycetes</taxon>
        <taxon>Pucciniales</taxon>
        <taxon>Pucciniaceae</taxon>
        <taxon>Puccinia</taxon>
    </lineage>
</organism>
<keyword evidence="1" id="KW-0472">Membrane</keyword>
<reference evidence="2 3" key="1">
    <citation type="submission" date="2015-08" db="EMBL/GenBank/DDBJ databases">
        <title>Next Generation Sequencing and Analysis of the Genome of Puccinia sorghi L Schw, the Causal Agent of Maize Common Rust.</title>
        <authorList>
            <person name="Rochi L."/>
            <person name="Burguener G."/>
            <person name="Darino M."/>
            <person name="Turjanski A."/>
            <person name="Kreff E."/>
            <person name="Dieguez M.J."/>
            <person name="Sacco F."/>
        </authorList>
    </citation>
    <scope>NUCLEOTIDE SEQUENCE [LARGE SCALE GENOMIC DNA]</scope>
    <source>
        <strain evidence="2 3">RO10H11247</strain>
    </source>
</reference>
<accession>A0A0L6UVN2</accession>
<keyword evidence="1" id="KW-1133">Transmembrane helix</keyword>
<gene>
    <name evidence="2" type="ORF">VP01_3501g3</name>
</gene>
<feature type="transmembrane region" description="Helical" evidence="1">
    <location>
        <begin position="232"/>
        <end position="252"/>
    </location>
</feature>